<feature type="transmembrane region" description="Helical" evidence="7">
    <location>
        <begin position="118"/>
        <end position="139"/>
    </location>
</feature>
<protein>
    <submittedName>
        <fullName evidence="10">ABC transporter permease</fullName>
    </submittedName>
</protein>
<dbReference type="InterPro" id="IPR035906">
    <property type="entry name" value="MetI-like_sf"/>
</dbReference>
<evidence type="ECO:0000256" key="4">
    <source>
        <dbReference type="ARBA" id="ARBA00022692"/>
    </source>
</evidence>
<evidence type="ECO:0000313" key="10">
    <source>
        <dbReference type="EMBL" id="TXK10115.1"/>
    </source>
</evidence>
<keyword evidence="5 7" id="KW-1133">Transmembrane helix</keyword>
<feature type="domain" description="ABC transmembrane type-1" evidence="9">
    <location>
        <begin position="81"/>
        <end position="263"/>
    </location>
</feature>
<keyword evidence="11" id="KW-1185">Reference proteome</keyword>
<dbReference type="SUPFAM" id="SSF161098">
    <property type="entry name" value="MetI-like"/>
    <property type="match status" value="1"/>
</dbReference>
<dbReference type="RefSeq" id="WP_147895313.1">
    <property type="nucleotide sequence ID" value="NZ_BAAANR010000001.1"/>
</dbReference>
<keyword evidence="3" id="KW-1003">Cell membrane</keyword>
<comment type="caution">
    <text evidence="10">The sequence shown here is derived from an EMBL/GenBank/DDBJ whole genome shotgun (WGS) entry which is preliminary data.</text>
</comment>
<sequence length="284" mass="29475">MTSVTGSGTRLAPRRARAASGRASRRGKTVVRGAIGLLALFVIAEIVSRSGIVDAAFLPPTSLVLVRVAELLVDPAFLGAIASTLQAWAIGLVICIVVSVSLGVVLGSSPGAYSASRAVIEFLRPIPSVALIPLAILVLGNDAEMKIALIVFSTAWPVLFNTIYGMHDVDPIAKLTAKSFGRGRLATLWQVSLPSAAPFIFTGIRIAASVALIVAISAELLAGASDGLGRWMLDASATGNRPDLVYAATIIAGLLGLAINGVLVLVERRFLSWQPALRSTGDDA</sequence>
<keyword evidence="6 7" id="KW-0472">Membrane</keyword>
<evidence type="ECO:0000256" key="5">
    <source>
        <dbReference type="ARBA" id="ARBA00022989"/>
    </source>
</evidence>
<dbReference type="EMBL" id="VRSV01000002">
    <property type="protein sequence ID" value="TXK10115.1"/>
    <property type="molecule type" value="Genomic_DNA"/>
</dbReference>
<keyword evidence="2 7" id="KW-0813">Transport</keyword>
<reference evidence="10 11" key="1">
    <citation type="submission" date="2019-08" db="EMBL/GenBank/DDBJ databases">
        <authorList>
            <person name="Dong K."/>
        </authorList>
    </citation>
    <scope>NUCLEOTIDE SEQUENCE [LARGE SCALE GENOMIC DNA]</scope>
    <source>
        <strain evidence="10 11">JCM14558</strain>
    </source>
</reference>
<feature type="transmembrane region" description="Helical" evidence="7">
    <location>
        <begin position="244"/>
        <end position="266"/>
    </location>
</feature>
<dbReference type="InterPro" id="IPR000515">
    <property type="entry name" value="MetI-like"/>
</dbReference>
<proteinExistence type="inferred from homology"/>
<evidence type="ECO:0000256" key="8">
    <source>
        <dbReference type="SAM" id="MobiDB-lite"/>
    </source>
</evidence>
<feature type="transmembrane region" description="Helical" evidence="7">
    <location>
        <begin position="145"/>
        <end position="164"/>
    </location>
</feature>
<dbReference type="PROSITE" id="PS50928">
    <property type="entry name" value="ABC_TM1"/>
    <property type="match status" value="1"/>
</dbReference>
<dbReference type="Gene3D" id="1.10.3720.10">
    <property type="entry name" value="MetI-like"/>
    <property type="match status" value="1"/>
</dbReference>
<dbReference type="Pfam" id="PF00528">
    <property type="entry name" value="BPD_transp_1"/>
    <property type="match status" value="1"/>
</dbReference>
<evidence type="ECO:0000256" key="6">
    <source>
        <dbReference type="ARBA" id="ARBA00023136"/>
    </source>
</evidence>
<evidence type="ECO:0000313" key="11">
    <source>
        <dbReference type="Proteomes" id="UP000321034"/>
    </source>
</evidence>
<evidence type="ECO:0000256" key="3">
    <source>
        <dbReference type="ARBA" id="ARBA00022475"/>
    </source>
</evidence>
<evidence type="ECO:0000256" key="2">
    <source>
        <dbReference type="ARBA" id="ARBA00022448"/>
    </source>
</evidence>
<dbReference type="GO" id="GO:0055085">
    <property type="term" value="P:transmembrane transport"/>
    <property type="evidence" value="ECO:0007669"/>
    <property type="project" value="InterPro"/>
</dbReference>
<comment type="subcellular location">
    <subcellularLocation>
        <location evidence="1 7">Cell membrane</location>
        <topology evidence="1 7">Multi-pass membrane protein</topology>
    </subcellularLocation>
</comment>
<comment type="similarity">
    <text evidence="7">Belongs to the binding-protein-dependent transport system permease family.</text>
</comment>
<feature type="transmembrane region" description="Helical" evidence="7">
    <location>
        <begin position="77"/>
        <end position="106"/>
    </location>
</feature>
<keyword evidence="4 7" id="KW-0812">Transmembrane</keyword>
<dbReference type="PANTHER" id="PTHR30151:SF0">
    <property type="entry name" value="ABC TRANSPORTER PERMEASE PROTEIN MJ0413-RELATED"/>
    <property type="match status" value="1"/>
</dbReference>
<dbReference type="AlphaFoldDB" id="A0A5C8HYE8"/>
<organism evidence="10 11">
    <name type="scientific">Microbacterium hatanonis</name>
    <dbReference type="NCBI Taxonomy" id="404366"/>
    <lineage>
        <taxon>Bacteria</taxon>
        <taxon>Bacillati</taxon>
        <taxon>Actinomycetota</taxon>
        <taxon>Actinomycetes</taxon>
        <taxon>Micrococcales</taxon>
        <taxon>Microbacteriaceae</taxon>
        <taxon>Microbacterium</taxon>
    </lineage>
</organism>
<feature type="compositionally biased region" description="Basic residues" evidence="8">
    <location>
        <begin position="12"/>
        <end position="24"/>
    </location>
</feature>
<feature type="region of interest" description="Disordered" evidence="8">
    <location>
        <begin position="1"/>
        <end position="24"/>
    </location>
</feature>
<dbReference type="GO" id="GO:0005886">
    <property type="term" value="C:plasma membrane"/>
    <property type="evidence" value="ECO:0007669"/>
    <property type="project" value="UniProtKB-SubCell"/>
</dbReference>
<name>A0A5C8HYE8_9MICO</name>
<evidence type="ECO:0000256" key="7">
    <source>
        <dbReference type="RuleBase" id="RU363032"/>
    </source>
</evidence>
<dbReference type="OrthoDB" id="5458199at2"/>
<gene>
    <name evidence="10" type="ORF">FVP77_14740</name>
</gene>
<dbReference type="Proteomes" id="UP000321034">
    <property type="component" value="Unassembled WGS sequence"/>
</dbReference>
<evidence type="ECO:0000259" key="9">
    <source>
        <dbReference type="PROSITE" id="PS50928"/>
    </source>
</evidence>
<accession>A0A5C8HYE8</accession>
<evidence type="ECO:0000256" key="1">
    <source>
        <dbReference type="ARBA" id="ARBA00004651"/>
    </source>
</evidence>
<feature type="transmembrane region" description="Helical" evidence="7">
    <location>
        <begin position="199"/>
        <end position="224"/>
    </location>
</feature>
<dbReference type="PANTHER" id="PTHR30151">
    <property type="entry name" value="ALKANE SULFONATE ABC TRANSPORTER-RELATED, MEMBRANE SUBUNIT"/>
    <property type="match status" value="1"/>
</dbReference>
<feature type="transmembrane region" description="Helical" evidence="7">
    <location>
        <begin position="34"/>
        <end position="57"/>
    </location>
</feature>